<dbReference type="CDD" id="cd07043">
    <property type="entry name" value="STAS_anti-anti-sigma_factors"/>
    <property type="match status" value="1"/>
</dbReference>
<dbReference type="PROSITE" id="PS50801">
    <property type="entry name" value="STAS"/>
    <property type="match status" value="1"/>
</dbReference>
<protein>
    <submittedName>
        <fullName evidence="2">Anti-anti-sigma factor</fullName>
    </submittedName>
</protein>
<evidence type="ECO:0000313" key="2">
    <source>
        <dbReference type="EMBL" id="SEP68382.1"/>
    </source>
</evidence>
<dbReference type="SUPFAM" id="SSF52091">
    <property type="entry name" value="SpoIIaa-like"/>
    <property type="match status" value="1"/>
</dbReference>
<dbReference type="EMBL" id="FOFT01000001">
    <property type="protein sequence ID" value="SEP68382.1"/>
    <property type="molecule type" value="Genomic_DNA"/>
</dbReference>
<dbReference type="Gene3D" id="3.30.750.24">
    <property type="entry name" value="STAS domain"/>
    <property type="match status" value="1"/>
</dbReference>
<dbReference type="PANTHER" id="PTHR33495:SF13">
    <property type="entry name" value="ANTI-SIGMA-F FACTOR ANTAGONIST RSFB"/>
    <property type="match status" value="1"/>
</dbReference>
<reference evidence="3" key="1">
    <citation type="submission" date="2016-10" db="EMBL/GenBank/DDBJ databases">
        <authorList>
            <person name="Varghese N."/>
            <person name="Submissions S."/>
        </authorList>
    </citation>
    <scope>NUCLEOTIDE SEQUENCE [LARGE SCALE GENOMIC DNA]</scope>
    <source>
        <strain evidence="3">CGMCC 4.578</strain>
    </source>
</reference>
<proteinExistence type="predicted"/>
<dbReference type="GO" id="GO:0043856">
    <property type="term" value="F:anti-sigma factor antagonist activity"/>
    <property type="evidence" value="ECO:0007669"/>
    <property type="project" value="TreeGrafter"/>
</dbReference>
<gene>
    <name evidence="2" type="ORF">SAMN05216195_10118</name>
</gene>
<dbReference type="AlphaFoldDB" id="A0A1H8ZVB4"/>
<sequence length="125" mass="12787">MTSGETASVAGVQTSDHDGVLVAVISGELDMVSVDGVGAALFDLLAKKPDGLVVELAVEFMGSSALSMLLELHGRAQREEVGFAIVATAVAAARPLMASALTQVLPVAQSVDEAVKAIQEERKPG</sequence>
<dbReference type="InterPro" id="IPR036513">
    <property type="entry name" value="STAS_dom_sf"/>
</dbReference>
<name>A0A1H8ZVB4_9PSEU</name>
<dbReference type="Pfam" id="PF01740">
    <property type="entry name" value="STAS"/>
    <property type="match status" value="1"/>
</dbReference>
<dbReference type="RefSeq" id="WP_170176249.1">
    <property type="nucleotide sequence ID" value="NZ_FOFT01000001.1"/>
</dbReference>
<dbReference type="PANTHER" id="PTHR33495">
    <property type="entry name" value="ANTI-SIGMA FACTOR ANTAGONIST TM_1081-RELATED-RELATED"/>
    <property type="match status" value="1"/>
</dbReference>
<dbReference type="InterPro" id="IPR002645">
    <property type="entry name" value="STAS_dom"/>
</dbReference>
<keyword evidence="3" id="KW-1185">Reference proteome</keyword>
<feature type="domain" description="STAS" evidence="1">
    <location>
        <begin position="10"/>
        <end position="118"/>
    </location>
</feature>
<evidence type="ECO:0000313" key="3">
    <source>
        <dbReference type="Proteomes" id="UP000199028"/>
    </source>
</evidence>
<organism evidence="2 3">
    <name type="scientific">Lentzea flaviverrucosa</name>
    <dbReference type="NCBI Taxonomy" id="200379"/>
    <lineage>
        <taxon>Bacteria</taxon>
        <taxon>Bacillati</taxon>
        <taxon>Actinomycetota</taxon>
        <taxon>Actinomycetes</taxon>
        <taxon>Pseudonocardiales</taxon>
        <taxon>Pseudonocardiaceae</taxon>
        <taxon>Lentzea</taxon>
    </lineage>
</organism>
<accession>A0A1H8ZVB4</accession>
<evidence type="ECO:0000259" key="1">
    <source>
        <dbReference type="PROSITE" id="PS50801"/>
    </source>
</evidence>
<dbReference type="Proteomes" id="UP000199028">
    <property type="component" value="Unassembled WGS sequence"/>
</dbReference>